<dbReference type="CDD" id="cd18280">
    <property type="entry name" value="BTB_POZ_BPM_plant"/>
    <property type="match status" value="2"/>
</dbReference>
<comment type="pathway">
    <text evidence="1">Protein modification; protein ubiquitination.</text>
</comment>
<dbReference type="Gene3D" id="2.60.210.10">
    <property type="entry name" value="Apoptosis, Tumor Necrosis Factor Receptor Associated Protein 2, Chain A"/>
    <property type="match status" value="2"/>
</dbReference>
<dbReference type="Pfam" id="PF00651">
    <property type="entry name" value="BTB"/>
    <property type="match status" value="2"/>
</dbReference>
<dbReference type="PANTHER" id="PTHR26379:SF522">
    <property type="entry name" value="(BREAD WHEAT) HYPOTHETICAL PROTEIN"/>
    <property type="match status" value="1"/>
</dbReference>
<sequence>MSFAGISLISDGKAAIGQSIDVATASGYHLLVVNGYSRINATTPNGMKILSLAFMVGGHRWCIWFYPNGDRGSADSISLFLHLIDENVAEVLKVQYEFSFIDELQYQDSAFIRARKPDIFSSSKPSWGYKSFTKRDVLEKSKHLKDDCFTIRCDLSIATTIDLFIKVPPSGIQQDISDLFLSKEGTDVRFMVSGEKFAAHRCVLAARSAVFKTELFGPMKESTVASVIDVEDMEAKVFSALLEFIYTDTLPDMEIDMGEEEGGAQEALFLQHLLAAADRYDLQRLKALCEEKLCEHIGVVSVTTILALAEQHSCSGLKEVCFEFIKTPANLKAITLADGLEGITRTCSNSGGRKSWRWVTWTVKLQDDVTEAVKVQYSFSFVDEVENQGPACVRAKKAHDFSSCHATWGQKYFWNRVDLEKSSHLKGNCFTIRCDLAVATTFDRFITVPPSSIQRHIMNLLLSKEGTDVTFSVGGETIVAHRCVLAARSSVFKAELFGPMMEGTIASVIQIEDMEARVFRALLSFIYTDSLPDMEDDNVEDREAQELLWLQHLLAAADRYDLQRLKILCEEKLCKHSPERHSCGGLKEVCLEFLKTPSNLKEITAADVFDDIVSTCPYLLKELIAKFAS</sequence>
<evidence type="ECO:0000256" key="2">
    <source>
        <dbReference type="ARBA" id="ARBA00010846"/>
    </source>
</evidence>
<comment type="similarity">
    <text evidence="2">Belongs to the Tdpoz family.</text>
</comment>
<proteinExistence type="inferred from homology"/>
<dbReference type="GO" id="GO:0016567">
    <property type="term" value="P:protein ubiquitination"/>
    <property type="evidence" value="ECO:0007669"/>
    <property type="project" value="InterPro"/>
</dbReference>
<accession>M8BQS6</accession>
<dbReference type="Gene3D" id="1.25.40.420">
    <property type="match status" value="1"/>
</dbReference>
<dbReference type="CDD" id="cd00121">
    <property type="entry name" value="MATH"/>
    <property type="match status" value="2"/>
</dbReference>
<organism evidence="3">
    <name type="scientific">Aegilops tauschii</name>
    <name type="common">Tausch's goatgrass</name>
    <name type="synonym">Aegilops squarrosa</name>
    <dbReference type="NCBI Taxonomy" id="37682"/>
    <lineage>
        <taxon>Eukaryota</taxon>
        <taxon>Viridiplantae</taxon>
        <taxon>Streptophyta</taxon>
        <taxon>Embryophyta</taxon>
        <taxon>Tracheophyta</taxon>
        <taxon>Spermatophyta</taxon>
        <taxon>Magnoliopsida</taxon>
        <taxon>Liliopsida</taxon>
        <taxon>Poales</taxon>
        <taxon>Poaceae</taxon>
        <taxon>BOP clade</taxon>
        <taxon>Pooideae</taxon>
        <taxon>Triticodae</taxon>
        <taxon>Triticeae</taxon>
        <taxon>Triticinae</taxon>
        <taxon>Aegilops</taxon>
    </lineage>
</organism>
<evidence type="ECO:0000313" key="3">
    <source>
        <dbReference type="EnsemblPlants" id="EMT09134"/>
    </source>
</evidence>
<dbReference type="InterPro" id="IPR002083">
    <property type="entry name" value="MATH/TRAF_dom"/>
</dbReference>
<dbReference type="AlphaFoldDB" id="M8BQS6"/>
<dbReference type="Gene3D" id="6.10.250.3030">
    <property type="match status" value="1"/>
</dbReference>
<dbReference type="InterPro" id="IPR056423">
    <property type="entry name" value="BACK_BPM_SPOP"/>
</dbReference>
<dbReference type="InterPro" id="IPR000210">
    <property type="entry name" value="BTB/POZ_dom"/>
</dbReference>
<dbReference type="InterPro" id="IPR045005">
    <property type="entry name" value="BPM1-6"/>
</dbReference>
<dbReference type="InterPro" id="IPR008974">
    <property type="entry name" value="TRAF-like"/>
</dbReference>
<dbReference type="InterPro" id="IPR011333">
    <property type="entry name" value="SKP1/BTB/POZ_sf"/>
</dbReference>
<dbReference type="ExpressionAtlas" id="M8BQS6">
    <property type="expression patterns" value="baseline"/>
</dbReference>
<evidence type="ECO:0000256" key="1">
    <source>
        <dbReference type="ARBA" id="ARBA00004906"/>
    </source>
</evidence>
<dbReference type="PROSITE" id="PS50097">
    <property type="entry name" value="BTB"/>
    <property type="match status" value="2"/>
</dbReference>
<dbReference type="EnsemblPlants" id="EMT09134">
    <property type="protein sequence ID" value="EMT09134"/>
    <property type="gene ID" value="F775_25737"/>
</dbReference>
<dbReference type="PROSITE" id="PS50144">
    <property type="entry name" value="MATH"/>
    <property type="match status" value="1"/>
</dbReference>
<name>M8BQS6_AEGTA</name>
<dbReference type="Gene3D" id="3.30.710.10">
    <property type="entry name" value="Potassium Channel Kv1.1, Chain A"/>
    <property type="match status" value="2"/>
</dbReference>
<dbReference type="SUPFAM" id="SSF54695">
    <property type="entry name" value="POZ domain"/>
    <property type="match status" value="2"/>
</dbReference>
<dbReference type="Pfam" id="PF24570">
    <property type="entry name" value="BACK_BPM_SPOP"/>
    <property type="match status" value="2"/>
</dbReference>
<protein>
    <submittedName>
        <fullName evidence="3">Speckle-type POZ protein-like protein B</fullName>
    </submittedName>
</protein>
<dbReference type="SMART" id="SM00225">
    <property type="entry name" value="BTB"/>
    <property type="match status" value="2"/>
</dbReference>
<reference evidence="3" key="1">
    <citation type="submission" date="2015-06" db="UniProtKB">
        <authorList>
            <consortium name="EnsemblPlants"/>
        </authorList>
    </citation>
    <scope>IDENTIFICATION</scope>
</reference>
<dbReference type="SUPFAM" id="SSF49599">
    <property type="entry name" value="TRAF domain-like"/>
    <property type="match status" value="2"/>
</dbReference>
<dbReference type="Pfam" id="PF22486">
    <property type="entry name" value="MATH_2"/>
    <property type="match status" value="1"/>
</dbReference>
<dbReference type="PANTHER" id="PTHR26379">
    <property type="entry name" value="BTB/POZ AND MATH DOMAIN-CONTAINING PROTEIN 1"/>
    <property type="match status" value="1"/>
</dbReference>